<dbReference type="AlphaFoldDB" id="A0A1X1A3F9"/>
<dbReference type="EMBL" id="NBWC01000007">
    <property type="protein sequence ID" value="ORL66408.1"/>
    <property type="molecule type" value="Genomic_DNA"/>
</dbReference>
<comment type="caution">
    <text evidence="1">The sequence shown here is derived from an EMBL/GenBank/DDBJ whole genome shotgun (WGS) entry which is preliminary data.</text>
</comment>
<dbReference type="RefSeq" id="WP_084855119.1">
    <property type="nucleotide sequence ID" value="NZ_NBWC01000007.1"/>
</dbReference>
<accession>A0A1X1A3F9</accession>
<evidence type="ECO:0000313" key="1">
    <source>
        <dbReference type="EMBL" id="ORL66408.1"/>
    </source>
</evidence>
<name>A0A1X1A3F9_PSEPU</name>
<protein>
    <submittedName>
        <fullName evidence="1">Uncharacterized protein</fullName>
    </submittedName>
</protein>
<evidence type="ECO:0000313" key="2">
    <source>
        <dbReference type="Proteomes" id="UP000193675"/>
    </source>
</evidence>
<dbReference type="Proteomes" id="UP000193675">
    <property type="component" value="Unassembled WGS sequence"/>
</dbReference>
<reference evidence="1 2" key="1">
    <citation type="submission" date="2017-04" db="EMBL/GenBank/DDBJ databases">
        <title>Presence of VIM-2 positive Pseudomonas species in chickens and their surrounding environment.</title>
        <authorList>
            <person name="Zhang R."/>
        </authorList>
    </citation>
    <scope>NUCLEOTIDE SEQUENCE [LARGE SCALE GENOMIC DNA]</scope>
    <source>
        <strain evidence="1 2">DZ-C18</strain>
    </source>
</reference>
<proteinExistence type="predicted"/>
<dbReference type="OrthoDB" id="7025966at2"/>
<sequence length="155" mass="17639">MKESFVQLKALNSSRVKDLIDNKKMLYSYIFGEALNYTIQHYETHKDSSLMLVLISLFTDRNCKLLVVEYLGERLGVKCSVKDDVMKICKSDRVANPKASLKVRLEQFAANGFKVDLPKKINTSVKKEKKSLPKKVDMLDSWARLPGSYGSGKRS</sequence>
<organism evidence="1 2">
    <name type="scientific">Pseudomonas putida</name>
    <name type="common">Arthrobacter siderocapsulatus</name>
    <dbReference type="NCBI Taxonomy" id="303"/>
    <lineage>
        <taxon>Bacteria</taxon>
        <taxon>Pseudomonadati</taxon>
        <taxon>Pseudomonadota</taxon>
        <taxon>Gammaproteobacteria</taxon>
        <taxon>Pseudomonadales</taxon>
        <taxon>Pseudomonadaceae</taxon>
        <taxon>Pseudomonas</taxon>
    </lineage>
</organism>
<gene>
    <name evidence="1" type="ORF">B7H17_06640</name>
</gene>